<dbReference type="PANTHER" id="PTHR24223:SF345">
    <property type="entry name" value="ABC MULTIDRUG TRANSPORTER (EUROFUNG)"/>
    <property type="match status" value="1"/>
</dbReference>
<sequence>MVQEWLNFVLDMIVMILAAALTTPAVRLHSNSGFTGASLVTLMSFGESSSDIVFYYTRLQTSIGAISRPKTFNATIKPEGKEGEDMVPPENWPQHGSVELNNVSASYQHPNEGLLIDSLPLNSLDRDALRQRVIAVPQEAVFLPDCATFKENLDASGLSTLDECKAVLIDIGLWDFVQGRGGIDAGMTSSTLSGDQRQLMSMGRSLLRRRARAHKTPGPGNMTKKMEDKGGLLLLGEVNFSVD</sequence>
<protein>
    <submittedName>
        <fullName evidence="4">Multidrug resistance-associated 1</fullName>
    </submittedName>
</protein>
<dbReference type="InterPro" id="IPR050173">
    <property type="entry name" value="ABC_transporter_C-like"/>
</dbReference>
<dbReference type="EMBL" id="PVQB02000027">
    <property type="protein sequence ID" value="KAF4345387.1"/>
    <property type="molecule type" value="Genomic_DNA"/>
</dbReference>
<dbReference type="SUPFAM" id="SSF52540">
    <property type="entry name" value="P-loop containing nucleoside triphosphate hydrolases"/>
    <property type="match status" value="1"/>
</dbReference>
<dbReference type="PANTHER" id="PTHR24223">
    <property type="entry name" value="ATP-BINDING CASSETTE SUB-FAMILY C"/>
    <property type="match status" value="1"/>
</dbReference>
<dbReference type="Proteomes" id="UP000730481">
    <property type="component" value="Unassembled WGS sequence"/>
</dbReference>
<dbReference type="GO" id="GO:0042626">
    <property type="term" value="F:ATPase-coupled transmembrane transporter activity"/>
    <property type="evidence" value="ECO:0007669"/>
    <property type="project" value="TreeGrafter"/>
</dbReference>
<reference evidence="4" key="2">
    <citation type="submission" date="2020-02" db="EMBL/GenBank/DDBJ databases">
        <title>Identification and distribution of gene clusters putatively required for synthesis of sphingolipid metabolism inhibitors in phylogenetically diverse species of the filamentous fungus Fusarium.</title>
        <authorList>
            <person name="Kim H.-S."/>
            <person name="Busman M."/>
            <person name="Brown D.W."/>
            <person name="Divon H."/>
            <person name="Uhlig S."/>
            <person name="Proctor R.H."/>
        </authorList>
    </citation>
    <scope>NUCLEOTIDE SEQUENCE</scope>
    <source>
        <strain evidence="4">NRRL 25174</strain>
    </source>
</reference>
<evidence type="ECO:0000313" key="5">
    <source>
        <dbReference type="Proteomes" id="UP000730481"/>
    </source>
</evidence>
<dbReference type="GO" id="GO:0016020">
    <property type="term" value="C:membrane"/>
    <property type="evidence" value="ECO:0007669"/>
    <property type="project" value="TreeGrafter"/>
</dbReference>
<feature type="transmembrane region" description="Helical" evidence="3">
    <location>
        <begin position="6"/>
        <end position="26"/>
    </location>
</feature>
<keyword evidence="3" id="KW-0472">Membrane</keyword>
<keyword evidence="3" id="KW-0812">Transmembrane</keyword>
<dbReference type="GO" id="GO:0005524">
    <property type="term" value="F:ATP binding"/>
    <property type="evidence" value="ECO:0007669"/>
    <property type="project" value="UniProtKB-KW"/>
</dbReference>
<comment type="caution">
    <text evidence="4">The sequence shown here is derived from an EMBL/GenBank/DDBJ whole genome shotgun (WGS) entry which is preliminary data.</text>
</comment>
<gene>
    <name evidence="4" type="ORF">FBEOM_688</name>
</gene>
<evidence type="ECO:0000256" key="3">
    <source>
        <dbReference type="SAM" id="Phobius"/>
    </source>
</evidence>
<evidence type="ECO:0000256" key="2">
    <source>
        <dbReference type="ARBA" id="ARBA00022840"/>
    </source>
</evidence>
<accession>A0A9P5E1L9</accession>
<dbReference type="Gene3D" id="3.40.50.300">
    <property type="entry name" value="P-loop containing nucleotide triphosphate hydrolases"/>
    <property type="match status" value="1"/>
</dbReference>
<evidence type="ECO:0000313" key="4">
    <source>
        <dbReference type="EMBL" id="KAF4345387.1"/>
    </source>
</evidence>
<keyword evidence="1" id="KW-0547">Nucleotide-binding</keyword>
<reference evidence="4" key="1">
    <citation type="journal article" date="2017" name="Mycologia">
        <title>Fusarium algeriense, sp. nov., a novel toxigenic crown rot pathogen of durum wheat from Algeria is nested in the Fusarium burgessii species complex.</title>
        <authorList>
            <person name="Laraba I."/>
            <person name="Keddad A."/>
            <person name="Boureghda H."/>
            <person name="Abdallah N."/>
            <person name="Vaughan M.M."/>
            <person name="Proctor R.H."/>
            <person name="Busman M."/>
            <person name="O'Donnell K."/>
        </authorList>
    </citation>
    <scope>NUCLEOTIDE SEQUENCE</scope>
    <source>
        <strain evidence="4">NRRL 25174</strain>
    </source>
</reference>
<evidence type="ECO:0000256" key="1">
    <source>
        <dbReference type="ARBA" id="ARBA00022741"/>
    </source>
</evidence>
<keyword evidence="3" id="KW-1133">Transmembrane helix</keyword>
<dbReference type="InterPro" id="IPR027417">
    <property type="entry name" value="P-loop_NTPase"/>
</dbReference>
<keyword evidence="5" id="KW-1185">Reference proteome</keyword>
<keyword evidence="2" id="KW-0067">ATP-binding</keyword>
<name>A0A9P5E1L9_9HYPO</name>
<dbReference type="AlphaFoldDB" id="A0A9P5E1L9"/>
<dbReference type="OrthoDB" id="6500128at2759"/>
<proteinExistence type="predicted"/>
<organism evidence="4 5">
    <name type="scientific">Fusarium beomiforme</name>
    <dbReference type="NCBI Taxonomy" id="44412"/>
    <lineage>
        <taxon>Eukaryota</taxon>
        <taxon>Fungi</taxon>
        <taxon>Dikarya</taxon>
        <taxon>Ascomycota</taxon>
        <taxon>Pezizomycotina</taxon>
        <taxon>Sordariomycetes</taxon>
        <taxon>Hypocreomycetidae</taxon>
        <taxon>Hypocreales</taxon>
        <taxon>Nectriaceae</taxon>
        <taxon>Fusarium</taxon>
        <taxon>Fusarium burgessii species complex</taxon>
    </lineage>
</organism>